<gene>
    <name evidence="2" type="ORF">INT48_009224</name>
</gene>
<feature type="compositionally biased region" description="Polar residues" evidence="1">
    <location>
        <begin position="21"/>
        <end position="32"/>
    </location>
</feature>
<evidence type="ECO:0000313" key="3">
    <source>
        <dbReference type="Proteomes" id="UP000613177"/>
    </source>
</evidence>
<evidence type="ECO:0000256" key="1">
    <source>
        <dbReference type="SAM" id="MobiDB-lite"/>
    </source>
</evidence>
<evidence type="ECO:0000313" key="2">
    <source>
        <dbReference type="EMBL" id="KAG2233098.1"/>
    </source>
</evidence>
<feature type="region of interest" description="Disordered" evidence="1">
    <location>
        <begin position="63"/>
        <end position="98"/>
    </location>
</feature>
<protein>
    <submittedName>
        <fullName evidence="2">Uncharacterized protein</fullName>
    </submittedName>
</protein>
<accession>A0A8H7SS04</accession>
<reference evidence="2" key="1">
    <citation type="submission" date="2021-01" db="EMBL/GenBank/DDBJ databases">
        <title>Metabolic potential, ecology and presence of endohyphal bacteria is reflected in genomic diversity of Mucoromycotina.</title>
        <authorList>
            <person name="Muszewska A."/>
            <person name="Okrasinska A."/>
            <person name="Steczkiewicz K."/>
            <person name="Drgas O."/>
            <person name="Orlowska M."/>
            <person name="Perlinska-Lenart U."/>
            <person name="Aleksandrzak-Piekarczyk T."/>
            <person name="Szatraj K."/>
            <person name="Zielenkiewicz U."/>
            <person name="Pilsyk S."/>
            <person name="Malc E."/>
            <person name="Mieczkowski P."/>
            <person name="Kruszewska J.S."/>
            <person name="Biernat P."/>
            <person name="Pawlowska J."/>
        </authorList>
    </citation>
    <scope>NUCLEOTIDE SEQUENCE</scope>
    <source>
        <strain evidence="2">WA0000018081</strain>
    </source>
</reference>
<comment type="caution">
    <text evidence="2">The sequence shown here is derived from an EMBL/GenBank/DDBJ whole genome shotgun (WGS) entry which is preliminary data.</text>
</comment>
<feature type="compositionally biased region" description="Low complexity" evidence="1">
    <location>
        <begin position="63"/>
        <end position="82"/>
    </location>
</feature>
<organism evidence="2 3">
    <name type="scientific">Thamnidium elegans</name>
    <dbReference type="NCBI Taxonomy" id="101142"/>
    <lineage>
        <taxon>Eukaryota</taxon>
        <taxon>Fungi</taxon>
        <taxon>Fungi incertae sedis</taxon>
        <taxon>Mucoromycota</taxon>
        <taxon>Mucoromycotina</taxon>
        <taxon>Mucoromycetes</taxon>
        <taxon>Mucorales</taxon>
        <taxon>Mucorineae</taxon>
        <taxon>Mucoraceae</taxon>
        <taxon>Thamnidium</taxon>
    </lineage>
</organism>
<keyword evidence="3" id="KW-1185">Reference proteome</keyword>
<feature type="compositionally biased region" description="Polar residues" evidence="1">
    <location>
        <begin position="84"/>
        <end position="96"/>
    </location>
</feature>
<dbReference type="AlphaFoldDB" id="A0A8H7SS04"/>
<name>A0A8H7SS04_9FUNG</name>
<dbReference type="Proteomes" id="UP000613177">
    <property type="component" value="Unassembled WGS sequence"/>
</dbReference>
<sequence>MSSIVKTPSPLGVQQQQQQQSERVSSNSTGQLDNIFNSVKRQIDQWGENAKWKIDLVLLDNPQEQQQQQQQLHPLLSPQHLHSNAITTPSNSNATMSVHCGDSIASLPVTSSIEYP</sequence>
<proteinExistence type="predicted"/>
<dbReference type="EMBL" id="JAEPRE010000090">
    <property type="protein sequence ID" value="KAG2233098.1"/>
    <property type="molecule type" value="Genomic_DNA"/>
</dbReference>
<feature type="region of interest" description="Disordered" evidence="1">
    <location>
        <begin position="1"/>
        <end position="32"/>
    </location>
</feature>
<feature type="non-terminal residue" evidence="2">
    <location>
        <position position="1"/>
    </location>
</feature>